<dbReference type="Proteomes" id="UP000632740">
    <property type="component" value="Unassembled WGS sequence"/>
</dbReference>
<keyword evidence="2" id="KW-1185">Reference proteome</keyword>
<evidence type="ECO:0000313" key="1">
    <source>
        <dbReference type="EMBL" id="GIG21740.1"/>
    </source>
</evidence>
<organism evidence="1 2">
    <name type="scientific">Cellulomonas chitinilytica</name>
    <dbReference type="NCBI Taxonomy" id="398759"/>
    <lineage>
        <taxon>Bacteria</taxon>
        <taxon>Bacillati</taxon>
        <taxon>Actinomycetota</taxon>
        <taxon>Actinomycetes</taxon>
        <taxon>Micrococcales</taxon>
        <taxon>Cellulomonadaceae</taxon>
        <taxon>Cellulomonas</taxon>
    </lineage>
</organism>
<evidence type="ECO:0000313" key="2">
    <source>
        <dbReference type="Proteomes" id="UP000632740"/>
    </source>
</evidence>
<sequence>MDRYDPLDRLVYGAMDDNEMDTILDALERASAEDETPSR</sequence>
<gene>
    <name evidence="1" type="ORF">Cch01nite_24640</name>
</gene>
<dbReference type="AlphaFoldDB" id="A0A919TZH0"/>
<name>A0A919TZH0_9CELL</name>
<protein>
    <submittedName>
        <fullName evidence="1">Uncharacterized protein</fullName>
    </submittedName>
</protein>
<dbReference type="EMBL" id="BONK01000008">
    <property type="protein sequence ID" value="GIG21740.1"/>
    <property type="molecule type" value="Genomic_DNA"/>
</dbReference>
<accession>A0A919TZH0</accession>
<reference evidence="1" key="1">
    <citation type="submission" date="2021-01" db="EMBL/GenBank/DDBJ databases">
        <title>Whole genome shotgun sequence of Cellulomonas chitinilytica NBRC 110799.</title>
        <authorList>
            <person name="Komaki H."/>
            <person name="Tamura T."/>
        </authorList>
    </citation>
    <scope>NUCLEOTIDE SEQUENCE</scope>
    <source>
        <strain evidence="1">NBRC 110799</strain>
    </source>
</reference>
<proteinExistence type="predicted"/>
<comment type="caution">
    <text evidence="1">The sequence shown here is derived from an EMBL/GenBank/DDBJ whole genome shotgun (WGS) entry which is preliminary data.</text>
</comment>